<keyword evidence="1" id="KW-0472">Membrane</keyword>
<name>A0A846ZIA5_9LACO</name>
<feature type="transmembrane region" description="Helical" evidence="1">
    <location>
        <begin position="5"/>
        <end position="26"/>
    </location>
</feature>
<reference evidence="2 3" key="1">
    <citation type="submission" date="2020-04" db="EMBL/GenBank/DDBJ databases">
        <title>MicrobeNet Type strains.</title>
        <authorList>
            <person name="Nicholson A.C."/>
        </authorList>
    </citation>
    <scope>NUCLEOTIDE SEQUENCE [LARGE SCALE GENOMIC DNA]</scope>
    <source>
        <strain evidence="2 3">CCUG 54536</strain>
    </source>
</reference>
<evidence type="ECO:0000313" key="2">
    <source>
        <dbReference type="EMBL" id="NKZ19132.1"/>
    </source>
</evidence>
<proteinExistence type="predicted"/>
<keyword evidence="1" id="KW-1133">Transmembrane helix</keyword>
<feature type="transmembrane region" description="Helical" evidence="1">
    <location>
        <begin position="60"/>
        <end position="79"/>
    </location>
</feature>
<accession>A0A846ZIA5</accession>
<evidence type="ECO:0000313" key="3">
    <source>
        <dbReference type="Proteomes" id="UP000590460"/>
    </source>
</evidence>
<dbReference type="AlphaFoldDB" id="A0A846ZIA5"/>
<comment type="caution">
    <text evidence="2">The sequence shown here is derived from an EMBL/GenBank/DDBJ whole genome shotgun (WGS) entry which is preliminary data.</text>
</comment>
<organism evidence="2 3">
    <name type="scientific">Leuconostoc holzapfelii</name>
    <dbReference type="NCBI Taxonomy" id="434464"/>
    <lineage>
        <taxon>Bacteria</taxon>
        <taxon>Bacillati</taxon>
        <taxon>Bacillota</taxon>
        <taxon>Bacilli</taxon>
        <taxon>Lactobacillales</taxon>
        <taxon>Lactobacillaceae</taxon>
        <taxon>Leuconostoc</taxon>
    </lineage>
</organism>
<gene>
    <name evidence="2" type="ORF">HF966_08095</name>
</gene>
<dbReference type="Proteomes" id="UP000590460">
    <property type="component" value="Unassembled WGS sequence"/>
</dbReference>
<dbReference type="EMBL" id="JAAXPO010000011">
    <property type="protein sequence ID" value="NKZ19132.1"/>
    <property type="molecule type" value="Genomic_DNA"/>
</dbReference>
<evidence type="ECO:0000256" key="1">
    <source>
        <dbReference type="SAM" id="Phobius"/>
    </source>
</evidence>
<keyword evidence="1" id="KW-0812">Transmembrane</keyword>
<feature type="transmembrane region" description="Helical" evidence="1">
    <location>
        <begin position="32"/>
        <end position="53"/>
    </location>
</feature>
<sequence length="83" mass="9541">MKHKVWALFIALLTFSILMMLMILSIVANKHFYARIGSTFIGLLSIICSIFAIKKDGKLIWYNGLIFLLGVWFLLNPWLHITG</sequence>
<protein>
    <submittedName>
        <fullName evidence="2">Uncharacterized protein</fullName>
    </submittedName>
</protein>
<dbReference type="RefSeq" id="WP_168677794.1">
    <property type="nucleotide sequence ID" value="NZ_BPKV01000016.1"/>
</dbReference>